<dbReference type="Proteomes" id="UP000240830">
    <property type="component" value="Unassembled WGS sequence"/>
</dbReference>
<dbReference type="Pfam" id="PF01872">
    <property type="entry name" value="RibD_C"/>
    <property type="match status" value="1"/>
</dbReference>
<evidence type="ECO:0000313" key="12">
    <source>
        <dbReference type="Proteomes" id="UP000240830"/>
    </source>
</evidence>
<keyword evidence="12" id="KW-1185">Reference proteome</keyword>
<gene>
    <name evidence="11" type="ORF">PSACC_01588</name>
</gene>
<evidence type="ECO:0000256" key="5">
    <source>
        <dbReference type="ARBA" id="ARBA00022619"/>
    </source>
</evidence>
<evidence type="ECO:0000256" key="2">
    <source>
        <dbReference type="ARBA" id="ARBA00009723"/>
    </source>
</evidence>
<evidence type="ECO:0000256" key="7">
    <source>
        <dbReference type="ARBA" id="ARBA00031630"/>
    </source>
</evidence>
<sequence length="198" mass="22089">MNGALTKTLATRKLSLFILTSLDGKVARSNGEIDWIWTDPVEGPNSDCNYGKFMSSVKYVVTGRKTFDISASFEKLPFAGKQKYVFTRTAGSSRPNDETTYISDDPAQFVRELKTRAPLDNVEDEKIWLLGGAEIFKQLHDADLVDEIILTIQPIIIGAGINLFDGITLETKWNLVSCESWKEGLVQMTYSRSPTPTV</sequence>
<evidence type="ECO:0000313" key="11">
    <source>
        <dbReference type="EMBL" id="PJF18594.1"/>
    </source>
</evidence>
<evidence type="ECO:0000256" key="6">
    <source>
        <dbReference type="ARBA" id="ARBA00030073"/>
    </source>
</evidence>
<protein>
    <recommendedName>
        <fullName evidence="4">2,5-diamino-6-ribosylamino-4(3H)-pyrimidinone 5'-phosphate reductase</fullName>
        <ecNumber evidence="3">1.1.1.302</ecNumber>
    </recommendedName>
    <alternativeName>
        <fullName evidence="7">2,5-diamino-6-(5-phospho-D-ribosylamino)pyrimidin-4(3H)-one reductase</fullName>
    </alternativeName>
    <alternativeName>
        <fullName evidence="6">2,5-diamino-6-ribitylamino-4(3H)-pyrimidinone 5'-phosphate synthase</fullName>
    </alternativeName>
</protein>
<dbReference type="SUPFAM" id="SSF53597">
    <property type="entry name" value="Dihydrofolate reductase-like"/>
    <property type="match status" value="1"/>
</dbReference>
<dbReference type="STRING" id="1246581.A0A2H9TLI0"/>
<comment type="caution">
    <text evidence="11">The sequence shown here is derived from an EMBL/GenBank/DDBJ whole genome shotgun (WGS) entry which is preliminary data.</text>
</comment>
<reference evidence="11 12" key="1">
    <citation type="submission" date="2016-10" db="EMBL/GenBank/DDBJ databases">
        <title>The genome of Paramicrosporidium saccamoebae is the missing link in understanding Cryptomycota and Microsporidia evolution.</title>
        <authorList>
            <person name="Quandt C.A."/>
            <person name="Beaudet D."/>
            <person name="Corsaro D."/>
            <person name="Michel R."/>
            <person name="Corradi N."/>
            <person name="James T."/>
        </authorList>
    </citation>
    <scope>NUCLEOTIDE SEQUENCE [LARGE SCALE GENOMIC DNA]</scope>
    <source>
        <strain evidence="11 12">KSL3</strain>
    </source>
</reference>
<evidence type="ECO:0000256" key="3">
    <source>
        <dbReference type="ARBA" id="ARBA00012851"/>
    </source>
</evidence>
<accession>A0A2H9TLI0</accession>
<dbReference type="PANTHER" id="PTHR38011:SF11">
    <property type="entry name" value="2,5-DIAMINO-6-RIBOSYLAMINO-4(3H)-PYRIMIDINONE 5'-PHOSPHATE REDUCTASE"/>
    <property type="match status" value="1"/>
</dbReference>
<evidence type="ECO:0000256" key="9">
    <source>
        <dbReference type="ARBA" id="ARBA00049020"/>
    </source>
</evidence>
<dbReference type="EC" id="1.1.1.302" evidence="3"/>
<feature type="domain" description="Bacterial bifunctional deaminase-reductase C-terminal" evidence="10">
    <location>
        <begin position="13"/>
        <end position="186"/>
    </location>
</feature>
<evidence type="ECO:0000259" key="10">
    <source>
        <dbReference type="Pfam" id="PF01872"/>
    </source>
</evidence>
<keyword evidence="5" id="KW-0686">Riboflavin biosynthesis</keyword>
<dbReference type="InterPro" id="IPR024072">
    <property type="entry name" value="DHFR-like_dom_sf"/>
</dbReference>
<comment type="function">
    <text evidence="1">Catalyzes an early step in riboflavin biosynthesis, the NADPH-dependent reduction of the ribose side chain of 2,5-diamino-6-ribosylamino-4(3H)-pyrimidinone 5'-phosphate, yielding 2,5-diamino-6-ribitylamino-4(3H)-pyrimidinone 5'-phosphate.</text>
</comment>
<evidence type="ECO:0000256" key="4">
    <source>
        <dbReference type="ARBA" id="ARBA00015035"/>
    </source>
</evidence>
<comment type="catalytic activity">
    <reaction evidence="9">
        <text>2,5-diamino-6-(1-D-ribitylamino)pyrimidin-4(3H)-one 5'-phosphate + NADP(+) = 2,5-diamino-6-(1-D-ribosylamino)pyrimidin-4(3H)-one 5'-phosphate + NADPH + H(+)</text>
        <dbReference type="Rhea" id="RHEA:27278"/>
        <dbReference type="ChEBI" id="CHEBI:15378"/>
        <dbReference type="ChEBI" id="CHEBI:57783"/>
        <dbReference type="ChEBI" id="CHEBI:58349"/>
        <dbReference type="ChEBI" id="CHEBI:58890"/>
        <dbReference type="ChEBI" id="CHEBI:59545"/>
        <dbReference type="EC" id="1.1.1.302"/>
    </reaction>
</comment>
<dbReference type="EMBL" id="MTSL01000113">
    <property type="protein sequence ID" value="PJF18594.1"/>
    <property type="molecule type" value="Genomic_DNA"/>
</dbReference>
<dbReference type="Gene3D" id="3.40.430.10">
    <property type="entry name" value="Dihydrofolate Reductase, subunit A"/>
    <property type="match status" value="1"/>
</dbReference>
<dbReference type="InterPro" id="IPR002734">
    <property type="entry name" value="RibDG_C"/>
</dbReference>
<dbReference type="GO" id="GO:0008703">
    <property type="term" value="F:5-amino-6-(5-phosphoribosylamino)uracil reductase activity"/>
    <property type="evidence" value="ECO:0007669"/>
    <property type="project" value="InterPro"/>
</dbReference>
<comment type="similarity">
    <text evidence="2">Belongs to the HTP reductase family.</text>
</comment>
<dbReference type="InterPro" id="IPR050765">
    <property type="entry name" value="Riboflavin_Biosynth_HTPR"/>
</dbReference>
<proteinExistence type="inferred from homology"/>
<organism evidence="11 12">
    <name type="scientific">Paramicrosporidium saccamoebae</name>
    <dbReference type="NCBI Taxonomy" id="1246581"/>
    <lineage>
        <taxon>Eukaryota</taxon>
        <taxon>Fungi</taxon>
        <taxon>Fungi incertae sedis</taxon>
        <taxon>Cryptomycota</taxon>
        <taxon>Cryptomycota incertae sedis</taxon>
        <taxon>Paramicrosporidium</taxon>
    </lineage>
</organism>
<evidence type="ECO:0000256" key="1">
    <source>
        <dbReference type="ARBA" id="ARBA00003555"/>
    </source>
</evidence>
<dbReference type="PANTHER" id="PTHR38011">
    <property type="entry name" value="DIHYDROFOLATE REDUCTASE FAMILY PROTEIN (AFU_ORTHOLOGUE AFUA_8G06820)"/>
    <property type="match status" value="1"/>
</dbReference>
<dbReference type="OrthoDB" id="3192019at2759"/>
<name>A0A2H9TLI0_9FUNG</name>
<comment type="catalytic activity">
    <reaction evidence="8">
        <text>2,5-diamino-6-(1-D-ribitylamino)pyrimidin-4(3H)-one 5'-phosphate + NAD(+) = 2,5-diamino-6-(1-D-ribosylamino)pyrimidin-4(3H)-one 5'-phosphate + NADH + H(+)</text>
        <dbReference type="Rhea" id="RHEA:27274"/>
        <dbReference type="ChEBI" id="CHEBI:15378"/>
        <dbReference type="ChEBI" id="CHEBI:57540"/>
        <dbReference type="ChEBI" id="CHEBI:57945"/>
        <dbReference type="ChEBI" id="CHEBI:58890"/>
        <dbReference type="ChEBI" id="CHEBI:59545"/>
        <dbReference type="EC" id="1.1.1.302"/>
    </reaction>
</comment>
<evidence type="ECO:0000256" key="8">
    <source>
        <dbReference type="ARBA" id="ARBA00047550"/>
    </source>
</evidence>
<dbReference type="AlphaFoldDB" id="A0A2H9TLI0"/>
<dbReference type="GO" id="GO:0009231">
    <property type="term" value="P:riboflavin biosynthetic process"/>
    <property type="evidence" value="ECO:0007669"/>
    <property type="project" value="UniProtKB-KW"/>
</dbReference>